<evidence type="ECO:0000313" key="4">
    <source>
        <dbReference type="Proteomes" id="UP000385207"/>
    </source>
</evidence>
<feature type="domain" description="Transposase IS116/IS110/IS902 C-terminal" evidence="2">
    <location>
        <begin position="215"/>
        <end position="291"/>
    </location>
</feature>
<sequence length="343" mass="38149">MKLMRIGVDLAKNVFQIHGVDRHEQPVWRQRLPRDRWLQTVLEKIEPGCEIGMESCGGAHHWARQLQARGFRVRLIAPQFVKPYVKSNKNDANDAEAICEAMSRPSMRFVAVKTIEQQDIQATHRIRAGLIEQRTAKANQIRGLIAEYGLIAPKELLMLRRAIPCWLEDADNGLTVRFRRLLNGLWDDLRALDERVSELDGEISAIAASEPAAVRLQQLRGVGPMIATALIAAIGDASQFANGRQLAASLGLTPKQHSSGGKDRLLGISKRGDAYLRTLMIHGARSALRTAKSKDDQLSQWVVRLAERSHPNVAAIALANKTARMAWAMLRNGTDYQPNRAAA</sequence>
<dbReference type="InterPro" id="IPR002525">
    <property type="entry name" value="Transp_IS110-like_N"/>
</dbReference>
<protein>
    <submittedName>
        <fullName evidence="3">IS110 family transposase ISBcen3</fullName>
    </submittedName>
</protein>
<dbReference type="Pfam" id="PF02371">
    <property type="entry name" value="Transposase_20"/>
    <property type="match status" value="1"/>
</dbReference>
<dbReference type="GO" id="GO:0006313">
    <property type="term" value="P:DNA transposition"/>
    <property type="evidence" value="ECO:0007669"/>
    <property type="project" value="InterPro"/>
</dbReference>
<name>A0A5E7P544_PSEFL</name>
<dbReference type="NCBIfam" id="NF033542">
    <property type="entry name" value="transpos_IS110"/>
    <property type="match status" value="1"/>
</dbReference>
<dbReference type="PANTHER" id="PTHR33055">
    <property type="entry name" value="TRANSPOSASE FOR INSERTION SEQUENCE ELEMENT IS1111A"/>
    <property type="match status" value="1"/>
</dbReference>
<dbReference type="Proteomes" id="UP000385207">
    <property type="component" value="Unassembled WGS sequence"/>
</dbReference>
<proteinExistence type="predicted"/>
<feature type="domain" description="Transposase IS110-like N-terminal" evidence="1">
    <location>
        <begin position="6"/>
        <end position="148"/>
    </location>
</feature>
<dbReference type="EMBL" id="CABVII010000029">
    <property type="protein sequence ID" value="VVP44886.1"/>
    <property type="molecule type" value="Genomic_DNA"/>
</dbReference>
<dbReference type="InterPro" id="IPR047650">
    <property type="entry name" value="Transpos_IS110"/>
</dbReference>
<evidence type="ECO:0000313" key="3">
    <source>
        <dbReference type="EMBL" id="VVP44886.1"/>
    </source>
</evidence>
<dbReference type="GO" id="GO:0004803">
    <property type="term" value="F:transposase activity"/>
    <property type="evidence" value="ECO:0007669"/>
    <property type="project" value="InterPro"/>
</dbReference>
<evidence type="ECO:0000259" key="2">
    <source>
        <dbReference type="Pfam" id="PF02371"/>
    </source>
</evidence>
<dbReference type="GO" id="GO:0003677">
    <property type="term" value="F:DNA binding"/>
    <property type="evidence" value="ECO:0007669"/>
    <property type="project" value="InterPro"/>
</dbReference>
<dbReference type="InterPro" id="IPR003346">
    <property type="entry name" value="Transposase_20"/>
</dbReference>
<organism evidence="3 4">
    <name type="scientific">Pseudomonas fluorescens</name>
    <dbReference type="NCBI Taxonomy" id="294"/>
    <lineage>
        <taxon>Bacteria</taxon>
        <taxon>Pseudomonadati</taxon>
        <taxon>Pseudomonadota</taxon>
        <taxon>Gammaproteobacteria</taxon>
        <taxon>Pseudomonadales</taxon>
        <taxon>Pseudomonadaceae</taxon>
        <taxon>Pseudomonas</taxon>
    </lineage>
</organism>
<dbReference type="RefSeq" id="WP_150785056.1">
    <property type="nucleotide sequence ID" value="NZ_CABVII010000029.1"/>
</dbReference>
<dbReference type="PANTHER" id="PTHR33055:SF3">
    <property type="entry name" value="PUTATIVE TRANSPOSASE FOR IS117-RELATED"/>
    <property type="match status" value="1"/>
</dbReference>
<gene>
    <name evidence="3" type="ORF">PS862_05081</name>
</gene>
<dbReference type="Pfam" id="PF01548">
    <property type="entry name" value="DEDD_Tnp_IS110"/>
    <property type="match status" value="1"/>
</dbReference>
<dbReference type="OrthoDB" id="5289737at2"/>
<reference evidence="3 4" key="1">
    <citation type="submission" date="2019-09" db="EMBL/GenBank/DDBJ databases">
        <authorList>
            <person name="Chandra G."/>
            <person name="Truman W A."/>
        </authorList>
    </citation>
    <scope>NUCLEOTIDE SEQUENCE [LARGE SCALE GENOMIC DNA]</scope>
    <source>
        <strain evidence="3">PS862</strain>
    </source>
</reference>
<accession>A0A5E7P544</accession>
<evidence type="ECO:0000259" key="1">
    <source>
        <dbReference type="Pfam" id="PF01548"/>
    </source>
</evidence>
<dbReference type="AlphaFoldDB" id="A0A5E7P544"/>